<evidence type="ECO:0000256" key="2">
    <source>
        <dbReference type="ARBA" id="ARBA00023027"/>
    </source>
</evidence>
<dbReference type="PANTHER" id="PTHR43362:SF1">
    <property type="entry name" value="MANNITOL DEHYDROGENASE 2-RELATED"/>
    <property type="match status" value="1"/>
</dbReference>
<dbReference type="InterPro" id="IPR008927">
    <property type="entry name" value="6-PGluconate_DH-like_C_sf"/>
</dbReference>
<dbReference type="EC" id="1.1.1.67" evidence="5"/>
<dbReference type="InterPro" id="IPR013131">
    <property type="entry name" value="Mannitol_DH_N"/>
</dbReference>
<sequence>MNLNRNAISHVPDTVYTPRYDPALLRPGIVHLGCGNFHRGHQVVATQAAIDAEGRDGLRWGIVSATMRRPDLATVLQSQDNLYTLLTREPANTVASVMAAITEAVYAGDDNANLAARIADPATAIVTLTVTASGYYLSADGRLDPTFEAIQADLTAITPRTAPGIIAAGLAQVRQRGGVPPVILCCDNVNSNGATLRQAVIDLAALKGDDLLAAWIETNVQFPDTMVDRIVPTATPDDIADACRLLGGIEDRAPISAEPWFQWVIGEFDGPRPRWVAHPGTKFVSDVGVFERAKLQMLNGTHMLLAYVGALANLNTVSEAASDDALGRIAARFMRNEQTADVSLDTDELDRYTVDLMQRFRNPGIVHEVTRIGRNGSAKMASRIVQPMRSNIEAGRPVDGAVLLIASWIRWFALHEQDEFDIALTDPRAETLRGLCADARDDHKAQAEAFLAMEEVFGAPLPDHGKQVEAIASMLRRLTEESVPELLRTIAH</sequence>
<dbReference type="Proteomes" id="UP000196816">
    <property type="component" value="Plasmid pAP1468-2"/>
</dbReference>
<dbReference type="Gene3D" id="1.10.1040.10">
    <property type="entry name" value="N-(1-d-carboxylethyl)-l-norvaline Dehydrogenase, domain 2"/>
    <property type="match status" value="1"/>
</dbReference>
<dbReference type="SUPFAM" id="SSF51735">
    <property type="entry name" value="NAD(P)-binding Rossmann-fold domains"/>
    <property type="match status" value="1"/>
</dbReference>
<evidence type="ECO:0000259" key="4">
    <source>
        <dbReference type="Pfam" id="PF08125"/>
    </source>
</evidence>
<dbReference type="PRINTS" id="PR00084">
    <property type="entry name" value="MTLDHDRGNASE"/>
</dbReference>
<evidence type="ECO:0000313" key="5">
    <source>
        <dbReference type="EMBL" id="ASC07346.1"/>
    </source>
</evidence>
<name>A0AAC9SRS4_ACEPA</name>
<dbReference type="PANTHER" id="PTHR43362">
    <property type="entry name" value="MANNITOL DEHYDROGENASE DSF1-RELATED"/>
    <property type="match status" value="1"/>
</dbReference>
<keyword evidence="1 5" id="KW-0560">Oxidoreductase</keyword>
<dbReference type="InterPro" id="IPR000669">
    <property type="entry name" value="Mannitol_DH"/>
</dbReference>
<dbReference type="InterPro" id="IPR036291">
    <property type="entry name" value="NAD(P)-bd_dom_sf"/>
</dbReference>
<dbReference type="InterPro" id="IPR023027">
    <property type="entry name" value="Mannitol_DH_CS"/>
</dbReference>
<gene>
    <name evidence="5" type="ORF">S101468_03145</name>
</gene>
<dbReference type="InterPro" id="IPR013328">
    <property type="entry name" value="6PGD_dom2"/>
</dbReference>
<dbReference type="PROSITE" id="PS00974">
    <property type="entry name" value="MANNITOL_DHGENASE"/>
    <property type="match status" value="1"/>
</dbReference>
<dbReference type="AlphaFoldDB" id="A0AAC9SRS4"/>
<dbReference type="GO" id="GO:0050086">
    <property type="term" value="F:mannitol 2-dehydrogenase activity"/>
    <property type="evidence" value="ECO:0007669"/>
    <property type="project" value="UniProtKB-EC"/>
</dbReference>
<dbReference type="SUPFAM" id="SSF48179">
    <property type="entry name" value="6-phosphogluconate dehydrogenase C-terminal domain-like"/>
    <property type="match status" value="1"/>
</dbReference>
<evidence type="ECO:0000313" key="6">
    <source>
        <dbReference type="Proteomes" id="UP000196816"/>
    </source>
</evidence>
<dbReference type="InterPro" id="IPR013118">
    <property type="entry name" value="Mannitol_DH_C"/>
</dbReference>
<feature type="domain" description="Mannitol dehydrogenase N-terminal" evidence="3">
    <location>
        <begin position="28"/>
        <end position="275"/>
    </location>
</feature>
<keyword evidence="5" id="KW-0614">Plasmid</keyword>
<dbReference type="Pfam" id="PF01232">
    <property type="entry name" value="Mannitol_dh"/>
    <property type="match status" value="1"/>
</dbReference>
<accession>A0AAC9SRS4</accession>
<organism evidence="5 6">
    <name type="scientific">Acetobacter pasteurianus subsp. pasteurianus</name>
    <dbReference type="NCBI Taxonomy" id="481145"/>
    <lineage>
        <taxon>Bacteria</taxon>
        <taxon>Pseudomonadati</taxon>
        <taxon>Pseudomonadota</taxon>
        <taxon>Alphaproteobacteria</taxon>
        <taxon>Acetobacterales</taxon>
        <taxon>Acetobacteraceae</taxon>
        <taxon>Acetobacter</taxon>
    </lineage>
</organism>
<dbReference type="Gene3D" id="3.40.50.720">
    <property type="entry name" value="NAD(P)-binding Rossmann-like Domain"/>
    <property type="match status" value="1"/>
</dbReference>
<reference evidence="5 6" key="1">
    <citation type="submission" date="2017-06" db="EMBL/GenBank/DDBJ databases">
        <title>Genome sequence of Acetobacter pasteurianus subsp. pasteurianus strain SRCM101468.</title>
        <authorList>
            <person name="Cho S.H."/>
        </authorList>
    </citation>
    <scope>NUCLEOTIDE SEQUENCE [LARGE SCALE GENOMIC DNA]</scope>
    <source>
        <strain evidence="5 6">SRCM101468</strain>
        <plasmid evidence="6">pap1468-2</plasmid>
    </source>
</reference>
<dbReference type="EMBL" id="CP021924">
    <property type="protein sequence ID" value="ASC07346.1"/>
    <property type="molecule type" value="Genomic_DNA"/>
</dbReference>
<protein>
    <submittedName>
        <fullName evidence="5">Mannitol 2-dehydrogenase</fullName>
        <ecNumber evidence="5">1.1.1.67</ecNumber>
    </submittedName>
</protein>
<dbReference type="GO" id="GO:0019594">
    <property type="term" value="P:mannitol metabolic process"/>
    <property type="evidence" value="ECO:0007669"/>
    <property type="project" value="InterPro"/>
</dbReference>
<proteinExistence type="predicted"/>
<evidence type="ECO:0000259" key="3">
    <source>
        <dbReference type="Pfam" id="PF01232"/>
    </source>
</evidence>
<geneLocation type="plasmid" evidence="6">
    <name>pap1468-2</name>
</geneLocation>
<dbReference type="RefSeq" id="WP_012813098.1">
    <property type="nucleotide sequence ID" value="NZ_CP021924.1"/>
</dbReference>
<evidence type="ECO:0000256" key="1">
    <source>
        <dbReference type="ARBA" id="ARBA00023002"/>
    </source>
</evidence>
<feature type="domain" description="Mannitol dehydrogenase C-terminal" evidence="4">
    <location>
        <begin position="286"/>
        <end position="478"/>
    </location>
</feature>
<dbReference type="InterPro" id="IPR050988">
    <property type="entry name" value="Mannitol_DH/Oxidoreductase"/>
</dbReference>
<dbReference type="Pfam" id="PF08125">
    <property type="entry name" value="Mannitol_dh_C"/>
    <property type="match status" value="1"/>
</dbReference>
<keyword evidence="2" id="KW-0520">NAD</keyword>